<dbReference type="Proteomes" id="UP000681967">
    <property type="component" value="Unassembled WGS sequence"/>
</dbReference>
<comment type="caution">
    <text evidence="1">The sequence shown here is derived from an EMBL/GenBank/DDBJ whole genome shotgun (WGS) entry which is preliminary data.</text>
</comment>
<organism evidence="1 4">
    <name type="scientific">Rotaria magnacalcarata</name>
    <dbReference type="NCBI Taxonomy" id="392030"/>
    <lineage>
        <taxon>Eukaryota</taxon>
        <taxon>Metazoa</taxon>
        <taxon>Spiralia</taxon>
        <taxon>Gnathifera</taxon>
        <taxon>Rotifera</taxon>
        <taxon>Eurotatoria</taxon>
        <taxon>Bdelloidea</taxon>
        <taxon>Philodinida</taxon>
        <taxon>Philodinidae</taxon>
        <taxon>Rotaria</taxon>
    </lineage>
</organism>
<evidence type="ECO:0000313" key="2">
    <source>
        <dbReference type="EMBL" id="CAF4061456.1"/>
    </source>
</evidence>
<dbReference type="Gene3D" id="3.30.420.10">
    <property type="entry name" value="Ribonuclease H-like superfamily/Ribonuclease H"/>
    <property type="match status" value="1"/>
</dbReference>
<dbReference type="Proteomes" id="UP000676336">
    <property type="component" value="Unassembled WGS sequence"/>
</dbReference>
<sequence length="184" mass="21268">MNSFRFSIYSPMGFDFINLREVKRSIWTLDGEGEIKKGGGRGSRPAVSALIDVKGYHILSVDILTCTEEHNMDSTHFLTCDHIGKKYGIEIFRLPKLHCSLNSIELSWNNLKQFVRDQNTTFRQDNVKQLIEQFMVAMDDKRATSYFHHVRGIEEMFKTADAIMEENIEPHLQSDSEETDSDDE</sequence>
<dbReference type="EMBL" id="CAJOBI010006479">
    <property type="protein sequence ID" value="CAF4061456.1"/>
    <property type="molecule type" value="Genomic_DNA"/>
</dbReference>
<proteinExistence type="predicted"/>
<evidence type="ECO:0000313" key="3">
    <source>
        <dbReference type="EMBL" id="CAF4084057.1"/>
    </source>
</evidence>
<dbReference type="Proteomes" id="UP000681720">
    <property type="component" value="Unassembled WGS sequence"/>
</dbReference>
<gene>
    <name evidence="3" type="ORF">BYL167_LOCUS18237</name>
    <name evidence="1" type="ORF">GIL414_LOCUS14573</name>
    <name evidence="2" type="ORF">SMN809_LOCUS15216</name>
</gene>
<dbReference type="AlphaFoldDB" id="A0A8S2PHL6"/>
<dbReference type="GO" id="GO:0003676">
    <property type="term" value="F:nucleic acid binding"/>
    <property type="evidence" value="ECO:0007669"/>
    <property type="project" value="InterPro"/>
</dbReference>
<dbReference type="EMBL" id="CAJOBJ010006194">
    <property type="protein sequence ID" value="CAF4053942.1"/>
    <property type="molecule type" value="Genomic_DNA"/>
</dbReference>
<name>A0A8S2PHL6_9BILA</name>
<evidence type="ECO:0000313" key="1">
    <source>
        <dbReference type="EMBL" id="CAF4053942.1"/>
    </source>
</evidence>
<accession>A0A8S2PHL6</accession>
<protein>
    <recommendedName>
        <fullName evidence="5">Tc1-like transposase DDE domain-containing protein</fullName>
    </recommendedName>
</protein>
<reference evidence="1" key="1">
    <citation type="submission" date="2021-02" db="EMBL/GenBank/DDBJ databases">
        <authorList>
            <person name="Nowell W R."/>
        </authorList>
    </citation>
    <scope>NUCLEOTIDE SEQUENCE</scope>
</reference>
<dbReference type="InterPro" id="IPR036397">
    <property type="entry name" value="RNaseH_sf"/>
</dbReference>
<evidence type="ECO:0008006" key="5">
    <source>
        <dbReference type="Google" id="ProtNLM"/>
    </source>
</evidence>
<dbReference type="EMBL" id="CAJOBH010007433">
    <property type="protein sequence ID" value="CAF4084057.1"/>
    <property type="molecule type" value="Genomic_DNA"/>
</dbReference>
<evidence type="ECO:0000313" key="4">
    <source>
        <dbReference type="Proteomes" id="UP000681720"/>
    </source>
</evidence>